<comment type="caution">
    <text evidence="1">The sequence shown here is derived from an EMBL/GenBank/DDBJ whole genome shotgun (WGS) entry which is preliminary data.</text>
</comment>
<dbReference type="EMBL" id="AHMI02000339">
    <property type="protein sequence ID" value="EMY11925.1"/>
    <property type="molecule type" value="Genomic_DNA"/>
</dbReference>
<organism evidence="1 2">
    <name type="scientific">Leptospira weilii str. Ecochallenge</name>
    <dbReference type="NCBI Taxonomy" id="1049986"/>
    <lineage>
        <taxon>Bacteria</taxon>
        <taxon>Pseudomonadati</taxon>
        <taxon>Spirochaetota</taxon>
        <taxon>Spirochaetia</taxon>
        <taxon>Leptospirales</taxon>
        <taxon>Leptospiraceae</taxon>
        <taxon>Leptospira</taxon>
    </lineage>
</organism>
<dbReference type="AlphaFoldDB" id="N1U6L8"/>
<protein>
    <submittedName>
        <fullName evidence="1">Uncharacterized protein</fullName>
    </submittedName>
</protein>
<reference evidence="1 2" key="1">
    <citation type="submission" date="2013-02" db="EMBL/GenBank/DDBJ databases">
        <authorList>
            <person name="Harkins D.M."/>
            <person name="Durkin A.S."/>
            <person name="Brinkac L.M."/>
            <person name="Haft D.H."/>
            <person name="Selengut J.D."/>
            <person name="Sanka R."/>
            <person name="DePew J."/>
            <person name="Purushe J."/>
            <person name="Haake D.A."/>
            <person name="Matsunaga J."/>
            <person name="Vinetz J.M."/>
            <person name="Sutton G.G."/>
            <person name="Nierman W.C."/>
            <person name="Fouts D.E."/>
        </authorList>
    </citation>
    <scope>NUCLEOTIDE SEQUENCE [LARGE SCALE GENOMIC DNA]</scope>
    <source>
        <strain evidence="1 2">Ecochallenge</strain>
    </source>
</reference>
<evidence type="ECO:0000313" key="2">
    <source>
        <dbReference type="Proteomes" id="UP000012249"/>
    </source>
</evidence>
<name>N1U6L8_9LEPT</name>
<dbReference type="Proteomes" id="UP000012249">
    <property type="component" value="Unassembled WGS sequence"/>
</dbReference>
<evidence type="ECO:0000313" key="1">
    <source>
        <dbReference type="EMBL" id="EMY11925.1"/>
    </source>
</evidence>
<accession>N1U6L8</accession>
<sequence>MLVKLRGTFCKFFFRKDLFYVVRFTKEFSQSPFHKLRIIFKLFGSSRKKQSELTDILGTNNVQLLK</sequence>
<proteinExistence type="predicted"/>
<gene>
    <name evidence="1" type="ORF">LEP1GSC043_1292</name>
</gene>